<dbReference type="Pfam" id="PF25680">
    <property type="entry name" value="Mom"/>
    <property type="match status" value="1"/>
</dbReference>
<name>A0ABX2TMF3_9PROT</name>
<evidence type="ECO:0000313" key="2">
    <source>
        <dbReference type="Proteomes" id="UP000584642"/>
    </source>
</evidence>
<dbReference type="EMBL" id="JABFDB010000041">
    <property type="protein sequence ID" value="NYZ24498.1"/>
    <property type="molecule type" value="Genomic_DNA"/>
</dbReference>
<comment type="caution">
    <text evidence="1">The sequence shown here is derived from an EMBL/GenBank/DDBJ whole genome shotgun (WGS) entry which is preliminary data.</text>
</comment>
<protein>
    <submittedName>
        <fullName evidence="1">Uncharacterized protein</fullName>
    </submittedName>
</protein>
<organism evidence="1 2">
    <name type="scientific">Azospirillum oleiclasticum</name>
    <dbReference type="NCBI Taxonomy" id="2735135"/>
    <lineage>
        <taxon>Bacteria</taxon>
        <taxon>Pseudomonadati</taxon>
        <taxon>Pseudomonadota</taxon>
        <taxon>Alphaproteobacteria</taxon>
        <taxon>Rhodospirillales</taxon>
        <taxon>Azospirillaceae</taxon>
        <taxon>Azospirillum</taxon>
    </lineage>
</organism>
<proteinExistence type="predicted"/>
<accession>A0ABX2TMF3</accession>
<dbReference type="Proteomes" id="UP000584642">
    <property type="component" value="Unassembled WGS sequence"/>
</dbReference>
<keyword evidence="2" id="KW-1185">Reference proteome</keyword>
<dbReference type="InterPro" id="IPR057895">
    <property type="entry name" value="Mom"/>
</dbReference>
<sequence>MVGFGDAEFLVKEAPRREVVALIVANHYSHRAVNNAYIHLGVYHRGALVGALQLGYAMNPASARNIVAGTCNRGYLELNRMWLSDAVPRNGESMAIAYAVKYIRAAHPAVDWIQSFADERCGLWGVVYQACNFVYCGFHRSTFYELDGVWYHKILATSVTRQGGRGAHLRENLHRASRHVFRQFRYVLFLKRSARRRLLLPIHPYPKPDRDGNGALVGTSLMGIAA</sequence>
<evidence type="ECO:0000313" key="1">
    <source>
        <dbReference type="EMBL" id="NYZ24498.1"/>
    </source>
</evidence>
<reference evidence="1 2" key="1">
    <citation type="submission" date="2020-05" db="EMBL/GenBank/DDBJ databases">
        <title>Azospirillum oleiclasticum sp. nov, a nitrogen-fixing and heavy crude oil-emulsifying bacterium isolated from the crude oil of Yumen Oilfield.</title>
        <authorList>
            <person name="Wu D."/>
            <person name="Cai M."/>
            <person name="Zhang X."/>
        </authorList>
    </citation>
    <scope>NUCLEOTIDE SEQUENCE [LARGE SCALE GENOMIC DNA]</scope>
    <source>
        <strain evidence="1 2">ROY-1-1-2</strain>
    </source>
</reference>
<gene>
    <name evidence="1" type="ORF">HND93_32750</name>
</gene>